<dbReference type="Proteomes" id="UP000265515">
    <property type="component" value="Unassembled WGS sequence"/>
</dbReference>
<dbReference type="Gramene" id="GBG63079">
    <property type="protein sequence ID" value="GBG63079"/>
    <property type="gene ID" value="CBR_g36564"/>
</dbReference>
<feature type="compositionally biased region" description="Basic residues" evidence="1">
    <location>
        <begin position="573"/>
        <end position="583"/>
    </location>
</feature>
<feature type="transmembrane region" description="Helical" evidence="2">
    <location>
        <begin position="113"/>
        <end position="133"/>
    </location>
</feature>
<dbReference type="PROSITE" id="PS51257">
    <property type="entry name" value="PROKAR_LIPOPROTEIN"/>
    <property type="match status" value="1"/>
</dbReference>
<feature type="region of interest" description="Disordered" evidence="1">
    <location>
        <begin position="1014"/>
        <end position="1038"/>
    </location>
</feature>
<keyword evidence="2" id="KW-0812">Transmembrane</keyword>
<feature type="compositionally biased region" description="Acidic residues" evidence="1">
    <location>
        <begin position="598"/>
        <end position="618"/>
    </location>
</feature>
<dbReference type="AlphaFoldDB" id="A0A388JZ44"/>
<organism evidence="3 4">
    <name type="scientific">Chara braunii</name>
    <name type="common">Braun's stonewort</name>
    <dbReference type="NCBI Taxonomy" id="69332"/>
    <lineage>
        <taxon>Eukaryota</taxon>
        <taxon>Viridiplantae</taxon>
        <taxon>Streptophyta</taxon>
        <taxon>Charophyceae</taxon>
        <taxon>Charales</taxon>
        <taxon>Characeae</taxon>
        <taxon>Chara</taxon>
    </lineage>
</organism>
<evidence type="ECO:0000256" key="1">
    <source>
        <dbReference type="SAM" id="MobiDB-lite"/>
    </source>
</evidence>
<accession>A0A388JZ44</accession>
<feature type="compositionally biased region" description="Polar residues" evidence="1">
    <location>
        <begin position="401"/>
        <end position="418"/>
    </location>
</feature>
<feature type="compositionally biased region" description="Acidic residues" evidence="1">
    <location>
        <begin position="260"/>
        <end position="271"/>
    </location>
</feature>
<comment type="caution">
    <text evidence="3">The sequence shown here is derived from an EMBL/GenBank/DDBJ whole genome shotgun (WGS) entry which is preliminary data.</text>
</comment>
<evidence type="ECO:0000256" key="2">
    <source>
        <dbReference type="SAM" id="Phobius"/>
    </source>
</evidence>
<evidence type="ECO:0000313" key="4">
    <source>
        <dbReference type="Proteomes" id="UP000265515"/>
    </source>
</evidence>
<dbReference type="EMBL" id="BFEA01000035">
    <property type="protein sequence ID" value="GBG63079.1"/>
    <property type="molecule type" value="Genomic_DNA"/>
</dbReference>
<feature type="region of interest" description="Disordered" evidence="1">
    <location>
        <begin position="393"/>
        <end position="460"/>
    </location>
</feature>
<proteinExistence type="predicted"/>
<keyword evidence="2" id="KW-1133">Transmembrane helix</keyword>
<keyword evidence="2" id="KW-0472">Membrane</keyword>
<feature type="region of interest" description="Disordered" evidence="1">
    <location>
        <begin position="572"/>
        <end position="660"/>
    </location>
</feature>
<feature type="region of interest" description="Disordered" evidence="1">
    <location>
        <begin position="141"/>
        <end position="173"/>
    </location>
</feature>
<protein>
    <submittedName>
        <fullName evidence="3">Uncharacterized protein</fullName>
    </submittedName>
</protein>
<name>A0A388JZ44_CHABU</name>
<feature type="region of interest" description="Disordered" evidence="1">
    <location>
        <begin position="244"/>
        <end position="324"/>
    </location>
</feature>
<reference evidence="3 4" key="1">
    <citation type="journal article" date="2018" name="Cell">
        <title>The Chara Genome: Secondary Complexity and Implications for Plant Terrestrialization.</title>
        <authorList>
            <person name="Nishiyama T."/>
            <person name="Sakayama H."/>
            <person name="Vries J.D."/>
            <person name="Buschmann H."/>
            <person name="Saint-Marcoux D."/>
            <person name="Ullrich K.K."/>
            <person name="Haas F.B."/>
            <person name="Vanderstraeten L."/>
            <person name="Becker D."/>
            <person name="Lang D."/>
            <person name="Vosolsobe S."/>
            <person name="Rombauts S."/>
            <person name="Wilhelmsson P.K.I."/>
            <person name="Janitza P."/>
            <person name="Kern R."/>
            <person name="Heyl A."/>
            <person name="Rumpler F."/>
            <person name="Villalobos L.I.A.C."/>
            <person name="Clay J.M."/>
            <person name="Skokan R."/>
            <person name="Toyoda A."/>
            <person name="Suzuki Y."/>
            <person name="Kagoshima H."/>
            <person name="Schijlen E."/>
            <person name="Tajeshwar N."/>
            <person name="Catarino B."/>
            <person name="Hetherington A.J."/>
            <person name="Saltykova A."/>
            <person name="Bonnot C."/>
            <person name="Breuninger H."/>
            <person name="Symeonidi A."/>
            <person name="Radhakrishnan G.V."/>
            <person name="Van Nieuwerburgh F."/>
            <person name="Deforce D."/>
            <person name="Chang C."/>
            <person name="Karol K.G."/>
            <person name="Hedrich R."/>
            <person name="Ulvskov P."/>
            <person name="Glockner G."/>
            <person name="Delwiche C.F."/>
            <person name="Petrasek J."/>
            <person name="Van de Peer Y."/>
            <person name="Friml J."/>
            <person name="Beilby M."/>
            <person name="Dolan L."/>
            <person name="Kohara Y."/>
            <person name="Sugano S."/>
            <person name="Fujiyama A."/>
            <person name="Delaux P.-M."/>
            <person name="Quint M."/>
            <person name="TheiBen G."/>
            <person name="Hagemann M."/>
            <person name="Harholt J."/>
            <person name="Dunand C."/>
            <person name="Zachgo S."/>
            <person name="Langdale J."/>
            <person name="Maumus F."/>
            <person name="Straeten D.V.D."/>
            <person name="Gould S.B."/>
            <person name="Rensing S.A."/>
        </authorList>
    </citation>
    <scope>NUCLEOTIDE SEQUENCE [LARGE SCALE GENOMIC DNA]</scope>
    <source>
        <strain evidence="3 4">S276</strain>
    </source>
</reference>
<evidence type="ECO:0000313" key="3">
    <source>
        <dbReference type="EMBL" id="GBG63079.1"/>
    </source>
</evidence>
<sequence length="1038" mass="113172">MLGRQRSASCGSSPTVTACGLPASPTSRRCRLASSRLACRGNSPNGRQIRIFQAALSLRMTHCCSLPKTTPSVCWNDRLQHCTSLLCWRPRCLLSAAVVVYCFMADVFRRLPLLLLVVLLLLLVVVFHVYILGNVPRRRRKRRSSMKDSRTEARQAIARSGGEQVSGRWCGGSPSTIGRASQRVGYEALPPHLQPLPGSSDEEEEERRPRTVSLGRGSTQEWEVMELCGTGGGVYEQSFTELLRPGLRGDKGDGRKEMDDPPAEADDNDGEGGERGGGYVSPSLQSDMVRKGGKSKPSGHNGRPRAKKGQGKGSGGDGDGDAEEKRNFWDVEKCGEKWDNLMQQFKKVHHFQTSSGGGDFFQLTAKERTSRGFNFTMDRAVYDDIEGSTGMNHTIHPKNVADTSASGGVRLPSTSNADPESLADGDGGAGREDDDEGLTRGSSQTTGTPPGFGKRKSTRQQTFDALTECMEKHGVLMASTMESASKRQCSIQVRQCEALEAEVEVQRKHYAAPDEVNKLMCHALLEIVKAIRERSLASVIGGAFVGTAMSFRGRGWGKGALNQVMEVTAPAKKGSHQVKKQRKVVQGGGVGSARDFNDEVVEEEEMMNEDDDFEEEEEQSLKRKPRASSTGGIRINEGGDGTPSARHDGGGVAGGHPDFIDVERDEPRREIKGRVKERAAVHESAQRMQTPSKCLNTPPVDVAGSSQPAVQGGASVVPRGGAVTTVGEAGEVPKAGDGRVVGEDDEALLHRLRGTRAVSHAMDATTKLWKDDTRFWNEMQGSAIVKIIQEASAYLVAVAREVQPPAIRRSISLPHNTIPQHKIEDESEFNAAKERALKVPMLFRTTLDVDMKLPLWFVGANIVDRHEDDECAAYQEACVQRLVRDFTSVVGTVEAMDGGRVSYERLKAMAEAMRYLLPATMWIMRMAGDDPRSHYDAWVFVQLSAKTTLLASMNRQFDARCHIMQVAQVMTDKLGRPPPTLAPPPVYILDWVSKCGVTFSHDATLASSMEAKRLDWLGTGPPKDKGEDDDGADKGQGG</sequence>
<feature type="compositionally biased region" description="Basic and acidic residues" evidence="1">
    <location>
        <begin position="247"/>
        <end position="259"/>
    </location>
</feature>
<gene>
    <name evidence="3" type="ORF">CBR_g36564</name>
</gene>
<keyword evidence="4" id="KW-1185">Reference proteome</keyword>
<feature type="region of interest" description="Disordered" evidence="1">
    <location>
        <begin position="188"/>
        <end position="218"/>
    </location>
</feature>